<evidence type="ECO:0008006" key="7">
    <source>
        <dbReference type="Google" id="ProtNLM"/>
    </source>
</evidence>
<evidence type="ECO:0000259" key="3">
    <source>
        <dbReference type="Pfam" id="PF11258"/>
    </source>
</evidence>
<accession>A0ABP7XIE2</accession>
<feature type="domain" description="DUF3048" evidence="4">
    <location>
        <begin position="220"/>
        <end position="324"/>
    </location>
</feature>
<feature type="domain" description="DUF3048" evidence="3">
    <location>
        <begin position="53"/>
        <end position="186"/>
    </location>
</feature>
<feature type="region of interest" description="Disordered" evidence="1">
    <location>
        <begin position="25"/>
        <end position="60"/>
    </location>
</feature>
<evidence type="ECO:0000256" key="2">
    <source>
        <dbReference type="SAM" id="SignalP"/>
    </source>
</evidence>
<dbReference type="PROSITE" id="PS51257">
    <property type="entry name" value="PROKAR_LIPOPROTEIN"/>
    <property type="match status" value="1"/>
</dbReference>
<reference evidence="6" key="1">
    <citation type="journal article" date="2019" name="Int. J. Syst. Evol. Microbiol.">
        <title>The Global Catalogue of Microorganisms (GCM) 10K type strain sequencing project: providing services to taxonomists for standard genome sequencing and annotation.</title>
        <authorList>
            <consortium name="The Broad Institute Genomics Platform"/>
            <consortium name="The Broad Institute Genome Sequencing Center for Infectious Disease"/>
            <person name="Wu L."/>
            <person name="Ma J."/>
        </authorList>
    </citation>
    <scope>NUCLEOTIDE SEQUENCE [LARGE SCALE GENOMIC DNA]</scope>
    <source>
        <strain evidence="6">JCM 16703</strain>
    </source>
</reference>
<dbReference type="Pfam" id="PF11258">
    <property type="entry name" value="DUF3048"/>
    <property type="match status" value="1"/>
</dbReference>
<evidence type="ECO:0000313" key="5">
    <source>
        <dbReference type="EMBL" id="GAA4116993.1"/>
    </source>
</evidence>
<feature type="chain" id="PRO_5045946453" description="DUF3048 domain-containing protein" evidence="2">
    <location>
        <begin position="22"/>
        <end position="338"/>
    </location>
</feature>
<dbReference type="Proteomes" id="UP001501495">
    <property type="component" value="Unassembled WGS sequence"/>
</dbReference>
<evidence type="ECO:0000256" key="1">
    <source>
        <dbReference type="SAM" id="MobiDB-lite"/>
    </source>
</evidence>
<organism evidence="5 6">
    <name type="scientific">Nocardioides fonticola</name>
    <dbReference type="NCBI Taxonomy" id="450363"/>
    <lineage>
        <taxon>Bacteria</taxon>
        <taxon>Bacillati</taxon>
        <taxon>Actinomycetota</taxon>
        <taxon>Actinomycetes</taxon>
        <taxon>Propionibacteriales</taxon>
        <taxon>Nocardioidaceae</taxon>
        <taxon>Nocardioides</taxon>
    </lineage>
</organism>
<dbReference type="EMBL" id="BAAAZH010000012">
    <property type="protein sequence ID" value="GAA4116993.1"/>
    <property type="molecule type" value="Genomic_DNA"/>
</dbReference>
<dbReference type="InterPro" id="IPR035328">
    <property type="entry name" value="DUF3048_C"/>
</dbReference>
<evidence type="ECO:0000259" key="4">
    <source>
        <dbReference type="Pfam" id="PF17479"/>
    </source>
</evidence>
<evidence type="ECO:0000313" key="6">
    <source>
        <dbReference type="Proteomes" id="UP001501495"/>
    </source>
</evidence>
<feature type="compositionally biased region" description="Low complexity" evidence="1">
    <location>
        <begin position="32"/>
        <end position="47"/>
    </location>
</feature>
<gene>
    <name evidence="5" type="ORF">GCM10022215_17140</name>
</gene>
<dbReference type="RefSeq" id="WP_344732906.1">
    <property type="nucleotide sequence ID" value="NZ_BAAAZH010000012.1"/>
</dbReference>
<dbReference type="InterPro" id="IPR021416">
    <property type="entry name" value="DUF3048_N"/>
</dbReference>
<proteinExistence type="predicted"/>
<keyword evidence="6" id="KW-1185">Reference proteome</keyword>
<sequence>MRRTTTALLPALALVSSLALAGCGGGGDDTSKTSASPSSSSSTPAAPETNPMTGLDVPDGGSAIEKHPVLVVKMDNTYASAPQLGLGSADLVVEELVEGGLTRLAAFYYSTLPGKTGPVRSMRASDIGIVSPVKADVVTSGAAGVTIRRIQGAGITFFGEGSKGFARDSSRSAPYNLFTDLRQTATLTKAPKERPADYLPWGSADDLPGGVPARTIAATFSGGHTTDWTFQGGKYVNTNSNAAENDRLNPDTVLVLRVQVGDAGYLDPAGNPVPETKLVGKGQAMLFHGGRLVRGTWSKADLDSPIELSTKAGPLTVPAGHTWIELVPASGGNVTYRK</sequence>
<name>A0ABP7XIE2_9ACTN</name>
<dbReference type="SUPFAM" id="SSF159774">
    <property type="entry name" value="YerB-like"/>
    <property type="match status" value="1"/>
</dbReference>
<dbReference type="InterPro" id="IPR023158">
    <property type="entry name" value="YerB-like_sf"/>
</dbReference>
<comment type="caution">
    <text evidence="5">The sequence shown here is derived from an EMBL/GenBank/DDBJ whole genome shotgun (WGS) entry which is preliminary data.</text>
</comment>
<keyword evidence="2" id="KW-0732">Signal</keyword>
<protein>
    <recommendedName>
        <fullName evidence="7">DUF3048 domain-containing protein</fullName>
    </recommendedName>
</protein>
<dbReference type="Gene3D" id="3.50.90.10">
    <property type="entry name" value="YerB-like"/>
    <property type="match status" value="1"/>
</dbReference>
<feature type="signal peptide" evidence="2">
    <location>
        <begin position="1"/>
        <end position="21"/>
    </location>
</feature>
<dbReference type="Pfam" id="PF17479">
    <property type="entry name" value="DUF3048_C"/>
    <property type="match status" value="1"/>
</dbReference>